<protein>
    <submittedName>
        <fullName evidence="9">Major facilitator superfamily domain-containing protein</fullName>
    </submittedName>
</protein>
<proteinExistence type="predicted"/>
<gene>
    <name evidence="9" type="ORF">B0T10DRAFT_509213</name>
</gene>
<dbReference type="Proteomes" id="UP000777438">
    <property type="component" value="Unassembled WGS sequence"/>
</dbReference>
<name>A0A9P9AVU4_9HYPO</name>
<dbReference type="InterPro" id="IPR011701">
    <property type="entry name" value="MFS"/>
</dbReference>
<feature type="transmembrane region" description="Helical" evidence="7">
    <location>
        <begin position="155"/>
        <end position="174"/>
    </location>
</feature>
<evidence type="ECO:0000313" key="9">
    <source>
        <dbReference type="EMBL" id="KAH6894724.1"/>
    </source>
</evidence>
<feature type="transmembrane region" description="Helical" evidence="7">
    <location>
        <begin position="186"/>
        <end position="208"/>
    </location>
</feature>
<evidence type="ECO:0000256" key="6">
    <source>
        <dbReference type="ARBA" id="ARBA00023180"/>
    </source>
</evidence>
<sequence>MATVAEHRTSKDDYNVNHVNSVLEDEKPVHDEHRDYTGTAKKTDPEEIRLVRKLDWWIMPCLCVMYFLNYVDRNAIAQARLNNLEEDLNMTGTEFNTTVSILFVGYVLMQVPSNMLITKVRPGMYMSAWMLVWGAVSGCTALVKDYKGLVICRFFLGITEAPFYPGATYILSIFYTRKEVAARIAFLYCAQILATGFSGLIAAGIFAGMDGLAGIAGWRWLFILEGAVTALISVVGFFVLPNTPLTTRWLSESEKELAHSRMERDKLSDADDQPASAWAGLKQACSDKRTWLFCLMQNFHLSACSFNSFFPTVVKTLGFNTTITLVMTCPPFIFAGITGICFGWSSGRYHERTWHITAGLSVAIIGFAVAASTLNTAARYVACFIFPMGAYAVNSVIIGWASSTLSQTKEKKAVVLAMTNVGGQIGYIYGAYLWPKTDGPRYAIGFGASAGFAFCSILCAWGIRILLVRENRRIRASTSEQVNLYGY</sequence>
<feature type="transmembrane region" description="Helical" evidence="7">
    <location>
        <begin position="444"/>
        <end position="467"/>
    </location>
</feature>
<dbReference type="GO" id="GO:0016020">
    <property type="term" value="C:membrane"/>
    <property type="evidence" value="ECO:0007669"/>
    <property type="project" value="UniProtKB-SubCell"/>
</dbReference>
<feature type="transmembrane region" description="Helical" evidence="7">
    <location>
        <begin position="220"/>
        <end position="240"/>
    </location>
</feature>
<dbReference type="OrthoDB" id="2250022at2759"/>
<dbReference type="PROSITE" id="PS50850">
    <property type="entry name" value="MFS"/>
    <property type="match status" value="1"/>
</dbReference>
<evidence type="ECO:0000256" key="3">
    <source>
        <dbReference type="ARBA" id="ARBA00022692"/>
    </source>
</evidence>
<evidence type="ECO:0000256" key="7">
    <source>
        <dbReference type="SAM" id="Phobius"/>
    </source>
</evidence>
<organism evidence="9 10">
    <name type="scientific">Thelonectria olida</name>
    <dbReference type="NCBI Taxonomy" id="1576542"/>
    <lineage>
        <taxon>Eukaryota</taxon>
        <taxon>Fungi</taxon>
        <taxon>Dikarya</taxon>
        <taxon>Ascomycota</taxon>
        <taxon>Pezizomycotina</taxon>
        <taxon>Sordariomycetes</taxon>
        <taxon>Hypocreomycetidae</taxon>
        <taxon>Hypocreales</taxon>
        <taxon>Nectriaceae</taxon>
        <taxon>Thelonectria</taxon>
    </lineage>
</organism>
<dbReference type="EMBL" id="JAGPYM010000005">
    <property type="protein sequence ID" value="KAH6894724.1"/>
    <property type="molecule type" value="Genomic_DNA"/>
</dbReference>
<evidence type="ECO:0000256" key="1">
    <source>
        <dbReference type="ARBA" id="ARBA00004141"/>
    </source>
</evidence>
<dbReference type="FunFam" id="1.20.1250.20:FF:000013">
    <property type="entry name" value="MFS general substrate transporter"/>
    <property type="match status" value="1"/>
</dbReference>
<dbReference type="PANTHER" id="PTHR43791:SF62">
    <property type="entry name" value="MAJOR FACILITATOR SUPERFAMILY (MFS) PROFILE DOMAIN-CONTAINING PROTEIN"/>
    <property type="match status" value="1"/>
</dbReference>
<evidence type="ECO:0000256" key="2">
    <source>
        <dbReference type="ARBA" id="ARBA00022448"/>
    </source>
</evidence>
<dbReference type="Pfam" id="PF07690">
    <property type="entry name" value="MFS_1"/>
    <property type="match status" value="1"/>
</dbReference>
<feature type="transmembrane region" description="Helical" evidence="7">
    <location>
        <begin position="354"/>
        <end position="371"/>
    </location>
</feature>
<keyword evidence="5 7" id="KW-0472">Membrane</keyword>
<dbReference type="GO" id="GO:0022857">
    <property type="term" value="F:transmembrane transporter activity"/>
    <property type="evidence" value="ECO:0007669"/>
    <property type="project" value="InterPro"/>
</dbReference>
<feature type="transmembrane region" description="Helical" evidence="7">
    <location>
        <begin position="291"/>
        <end position="310"/>
    </location>
</feature>
<evidence type="ECO:0000313" key="10">
    <source>
        <dbReference type="Proteomes" id="UP000777438"/>
    </source>
</evidence>
<reference evidence="9 10" key="1">
    <citation type="journal article" date="2021" name="Nat. Commun.">
        <title>Genetic determinants of endophytism in the Arabidopsis root mycobiome.</title>
        <authorList>
            <person name="Mesny F."/>
            <person name="Miyauchi S."/>
            <person name="Thiergart T."/>
            <person name="Pickel B."/>
            <person name="Atanasova L."/>
            <person name="Karlsson M."/>
            <person name="Huettel B."/>
            <person name="Barry K.W."/>
            <person name="Haridas S."/>
            <person name="Chen C."/>
            <person name="Bauer D."/>
            <person name="Andreopoulos W."/>
            <person name="Pangilinan J."/>
            <person name="LaButti K."/>
            <person name="Riley R."/>
            <person name="Lipzen A."/>
            <person name="Clum A."/>
            <person name="Drula E."/>
            <person name="Henrissat B."/>
            <person name="Kohler A."/>
            <person name="Grigoriev I.V."/>
            <person name="Martin F.M."/>
            <person name="Hacquard S."/>
        </authorList>
    </citation>
    <scope>NUCLEOTIDE SEQUENCE [LARGE SCALE GENOMIC DNA]</scope>
    <source>
        <strain evidence="9 10">MPI-CAGE-CH-0241</strain>
    </source>
</reference>
<keyword evidence="6" id="KW-0325">Glycoprotein</keyword>
<feature type="transmembrane region" description="Helical" evidence="7">
    <location>
        <begin position="322"/>
        <end position="342"/>
    </location>
</feature>
<keyword evidence="4 7" id="KW-1133">Transmembrane helix</keyword>
<dbReference type="AlphaFoldDB" id="A0A9P9AVU4"/>
<evidence type="ECO:0000256" key="4">
    <source>
        <dbReference type="ARBA" id="ARBA00022989"/>
    </source>
</evidence>
<dbReference type="FunFam" id="1.20.1250.20:FF:000057">
    <property type="entry name" value="MFS general substrate transporter"/>
    <property type="match status" value="1"/>
</dbReference>
<dbReference type="Gene3D" id="1.20.1250.20">
    <property type="entry name" value="MFS general substrate transporter like domains"/>
    <property type="match status" value="2"/>
</dbReference>
<feature type="domain" description="Major facilitator superfamily (MFS) profile" evidence="8">
    <location>
        <begin position="58"/>
        <end position="474"/>
    </location>
</feature>
<dbReference type="SUPFAM" id="SSF103473">
    <property type="entry name" value="MFS general substrate transporter"/>
    <property type="match status" value="1"/>
</dbReference>
<keyword evidence="10" id="KW-1185">Reference proteome</keyword>
<dbReference type="PANTHER" id="PTHR43791">
    <property type="entry name" value="PERMEASE-RELATED"/>
    <property type="match status" value="1"/>
</dbReference>
<comment type="subcellular location">
    <subcellularLocation>
        <location evidence="1">Membrane</location>
        <topology evidence="1">Multi-pass membrane protein</topology>
    </subcellularLocation>
</comment>
<evidence type="ECO:0000259" key="8">
    <source>
        <dbReference type="PROSITE" id="PS50850"/>
    </source>
</evidence>
<feature type="transmembrane region" description="Helical" evidence="7">
    <location>
        <begin position="91"/>
        <end position="111"/>
    </location>
</feature>
<accession>A0A9P9AVU4</accession>
<comment type="caution">
    <text evidence="9">The sequence shown here is derived from an EMBL/GenBank/DDBJ whole genome shotgun (WGS) entry which is preliminary data.</text>
</comment>
<feature type="transmembrane region" description="Helical" evidence="7">
    <location>
        <begin position="377"/>
        <end position="401"/>
    </location>
</feature>
<dbReference type="InterPro" id="IPR020846">
    <property type="entry name" value="MFS_dom"/>
</dbReference>
<keyword evidence="2" id="KW-0813">Transport</keyword>
<evidence type="ECO:0000256" key="5">
    <source>
        <dbReference type="ARBA" id="ARBA00023136"/>
    </source>
</evidence>
<keyword evidence="3 7" id="KW-0812">Transmembrane</keyword>
<dbReference type="InterPro" id="IPR036259">
    <property type="entry name" value="MFS_trans_sf"/>
</dbReference>
<feature type="transmembrane region" description="Helical" evidence="7">
    <location>
        <begin position="413"/>
        <end position="432"/>
    </location>
</feature>